<accession>A0A840YZQ5</accession>
<name>A0A840YZQ5_9SPHN</name>
<dbReference type="Proteomes" id="UP000554342">
    <property type="component" value="Unassembled WGS sequence"/>
</dbReference>
<evidence type="ECO:0000313" key="1">
    <source>
        <dbReference type="EMBL" id="MBB5718972.1"/>
    </source>
</evidence>
<reference evidence="1 2" key="1">
    <citation type="submission" date="2020-08" db="EMBL/GenBank/DDBJ databases">
        <title>Genomic Encyclopedia of Type Strains, Phase IV (KMG-IV): sequencing the most valuable type-strain genomes for metagenomic binning, comparative biology and taxonomic classification.</title>
        <authorList>
            <person name="Goeker M."/>
        </authorList>
    </citation>
    <scope>NUCLEOTIDE SEQUENCE [LARGE SCALE GENOMIC DNA]</scope>
    <source>
        <strain evidence="1 2">DSM 27203</strain>
    </source>
</reference>
<evidence type="ECO:0000313" key="2">
    <source>
        <dbReference type="Proteomes" id="UP000554342"/>
    </source>
</evidence>
<proteinExistence type="predicted"/>
<gene>
    <name evidence="1" type="ORF">FHR23_001895</name>
</gene>
<dbReference type="AlphaFoldDB" id="A0A840YZQ5"/>
<keyword evidence="2" id="KW-1185">Reference proteome</keyword>
<dbReference type="InterPro" id="IPR054248">
    <property type="entry name" value="DUF6975"/>
</dbReference>
<sequence length="221" mass="23397">MPLERADLAAFGGSWETIQALDRNGGSSAHAMVRRLSTASVPMRDLADSAHFLCILHGRLPGMIDLAGDHITTADAVDWLNQAATAFVQERSFMAAVSAAAGPPPSTPGHAESEAAVAAQCHALDMLAQSDRKGCAIGAVVALVLEWPAIRGILDNAANRLSMASPTRSLPSEKDTALLVNTVAQSLPIERAMLFGARQLLIQHSGLWDLLETRMGARERA</sequence>
<dbReference type="RefSeq" id="WP_184003151.1">
    <property type="nucleotide sequence ID" value="NZ_BAABIF010000013.1"/>
</dbReference>
<dbReference type="EMBL" id="JACIJI010000002">
    <property type="protein sequence ID" value="MBB5718972.1"/>
    <property type="molecule type" value="Genomic_DNA"/>
</dbReference>
<organism evidence="1 2">
    <name type="scientific">Stakelama sediminis</name>
    <dbReference type="NCBI Taxonomy" id="463200"/>
    <lineage>
        <taxon>Bacteria</taxon>
        <taxon>Pseudomonadati</taxon>
        <taxon>Pseudomonadota</taxon>
        <taxon>Alphaproteobacteria</taxon>
        <taxon>Sphingomonadales</taxon>
        <taxon>Sphingomonadaceae</taxon>
        <taxon>Stakelama</taxon>
    </lineage>
</organism>
<comment type="caution">
    <text evidence="1">The sequence shown here is derived from an EMBL/GenBank/DDBJ whole genome shotgun (WGS) entry which is preliminary data.</text>
</comment>
<dbReference type="Pfam" id="PF22391">
    <property type="entry name" value="DUF6975"/>
    <property type="match status" value="1"/>
</dbReference>
<protein>
    <submittedName>
        <fullName evidence="1">Uncharacterized protein</fullName>
    </submittedName>
</protein>